<protein>
    <recommendedName>
        <fullName evidence="1">Serpin domain-containing protein</fullName>
    </recommendedName>
</protein>
<evidence type="ECO:0000259" key="1">
    <source>
        <dbReference type="Pfam" id="PF00079"/>
    </source>
</evidence>
<dbReference type="Proteomes" id="UP001432027">
    <property type="component" value="Unassembled WGS sequence"/>
</dbReference>
<reference evidence="2" key="1">
    <citation type="submission" date="2023-10" db="EMBL/GenBank/DDBJ databases">
        <title>Genome assembly of Pristionchus species.</title>
        <authorList>
            <person name="Yoshida K."/>
            <person name="Sommer R.J."/>
        </authorList>
    </citation>
    <scope>NUCLEOTIDE SEQUENCE</scope>
    <source>
        <strain evidence="2">RS0144</strain>
    </source>
</reference>
<feature type="non-terminal residue" evidence="2">
    <location>
        <position position="1"/>
    </location>
</feature>
<dbReference type="InterPro" id="IPR023796">
    <property type="entry name" value="Serpin_dom"/>
</dbReference>
<dbReference type="Pfam" id="PF00079">
    <property type="entry name" value="Serpin"/>
    <property type="match status" value="1"/>
</dbReference>
<name>A0AAV5SCX9_9BILA</name>
<dbReference type="SUPFAM" id="SSF56574">
    <property type="entry name" value="Serpins"/>
    <property type="match status" value="1"/>
</dbReference>
<feature type="domain" description="Serpin" evidence="1">
    <location>
        <begin position="2"/>
        <end position="78"/>
    </location>
</feature>
<gene>
    <name evidence="2" type="ORF">PENTCL1PPCAC_2849</name>
</gene>
<accession>A0AAV5SCX9</accession>
<evidence type="ECO:0000313" key="2">
    <source>
        <dbReference type="EMBL" id="GMS80674.1"/>
    </source>
</evidence>
<dbReference type="AlphaFoldDB" id="A0AAV5SCX9"/>
<comment type="caution">
    <text evidence="2">The sequence shown here is derived from an EMBL/GenBank/DDBJ whole genome shotgun (WGS) entry which is preliminary data.</text>
</comment>
<evidence type="ECO:0000313" key="3">
    <source>
        <dbReference type="Proteomes" id="UP001432027"/>
    </source>
</evidence>
<sequence>SIIHDGANGATQKELTHLLLNGCTPSDVTDFYSSRSFSLPSTNETGVAFKSANRLYVDDSISLKNGYQKHVEDKYEVKV</sequence>
<proteinExistence type="predicted"/>
<dbReference type="InterPro" id="IPR042178">
    <property type="entry name" value="Serpin_sf_1"/>
</dbReference>
<dbReference type="Gene3D" id="3.30.497.10">
    <property type="entry name" value="Antithrombin, subunit I, domain 2"/>
    <property type="match status" value="1"/>
</dbReference>
<organism evidence="2 3">
    <name type="scientific">Pristionchus entomophagus</name>
    <dbReference type="NCBI Taxonomy" id="358040"/>
    <lineage>
        <taxon>Eukaryota</taxon>
        <taxon>Metazoa</taxon>
        <taxon>Ecdysozoa</taxon>
        <taxon>Nematoda</taxon>
        <taxon>Chromadorea</taxon>
        <taxon>Rhabditida</taxon>
        <taxon>Rhabditina</taxon>
        <taxon>Diplogasteromorpha</taxon>
        <taxon>Diplogasteroidea</taxon>
        <taxon>Neodiplogasteridae</taxon>
        <taxon>Pristionchus</taxon>
    </lineage>
</organism>
<keyword evidence="3" id="KW-1185">Reference proteome</keyword>
<dbReference type="EMBL" id="BTSX01000001">
    <property type="protein sequence ID" value="GMS80674.1"/>
    <property type="molecule type" value="Genomic_DNA"/>
</dbReference>
<feature type="non-terminal residue" evidence="2">
    <location>
        <position position="79"/>
    </location>
</feature>
<dbReference type="InterPro" id="IPR036186">
    <property type="entry name" value="Serpin_sf"/>
</dbReference>